<evidence type="ECO:0000313" key="3">
    <source>
        <dbReference type="EMBL" id="PSR84017.1"/>
    </source>
</evidence>
<feature type="domain" description="N-acetyltransferase" evidence="2">
    <location>
        <begin position="115"/>
        <end position="273"/>
    </location>
</feature>
<evidence type="ECO:0000313" key="4">
    <source>
        <dbReference type="Proteomes" id="UP000241462"/>
    </source>
</evidence>
<accession>A0A2T3A708</accession>
<reference evidence="3 4" key="1">
    <citation type="journal article" date="2018" name="Mycol. Prog.">
        <title>Coniella lustricola, a new species from submerged detritus.</title>
        <authorList>
            <person name="Raudabaugh D.B."/>
            <person name="Iturriaga T."/>
            <person name="Carver A."/>
            <person name="Mondo S."/>
            <person name="Pangilinan J."/>
            <person name="Lipzen A."/>
            <person name="He G."/>
            <person name="Amirebrahimi M."/>
            <person name="Grigoriev I.V."/>
            <person name="Miller A.N."/>
        </authorList>
    </citation>
    <scope>NUCLEOTIDE SEQUENCE [LARGE SCALE GENOMIC DNA]</scope>
    <source>
        <strain evidence="3 4">B22-T-1</strain>
    </source>
</reference>
<dbReference type="Gene3D" id="1.25.40.20">
    <property type="entry name" value="Ankyrin repeat-containing domain"/>
    <property type="match status" value="1"/>
</dbReference>
<dbReference type="InterPro" id="IPR000182">
    <property type="entry name" value="GNAT_dom"/>
</dbReference>
<dbReference type="EMBL" id="KZ678450">
    <property type="protein sequence ID" value="PSR84017.1"/>
    <property type="molecule type" value="Genomic_DNA"/>
</dbReference>
<sequence length="642" mass="71911">MTGQKQAVDICISLRSSSKAAKNDYDPDSDWRNMLKALGLDHMGPDRGDSSQEPASALLANNVSTSPNFPASAGEDDSEHGQDSFSDVLSADDEFAEFEWLEQIDGRAIEDKKQLAVCSAKLIRRDHIKAGFWEEMEEPTQETSQLAFELFDRYGRLKPKFYEHEFKRGTGVWGSELDDGDILLIEVLCVAPEKRRTGLGTEIVQKILEKVRPKTRRFIALVSPGFLSSEVPEGDDDEKQHQIAASLQFWRSLGFRRVGTSSWFAFVNDLDHPSHKLAICDDLDDPPHMKHDSSLLEPFKEAIDCLSHLRVPQEQCLLKIQEFLPDDTDDARWMLADESGHTVLHHAAMNSRPEVVNFIFCRCADLAKVRNREGNTPLEALQARLESKRSADSPAGLPNLSLVRSDNFTGFSQCSLACIGVLTDKAVFDLDSLSSEDASALSAITKEPAHLRDSLDVIRHTLRLKYGCTCGECIGGFLSPRMKFALLCQAETQYETLYQELSAFDKSDWLFENMLLCNLKCLTPAVKQSLKTSKSMRQGFVTICKYIAECLSRKKLPTAKNVRDMHQLNTSEWPPVTRNYLERGGTVAAAAIMLFQFTRGDSASCGNGQHEEMFGDEIQALAKCRNDDEFKFVGNMCGFKEI</sequence>
<proteinExistence type="predicted"/>
<dbReference type="SUPFAM" id="SSF48403">
    <property type="entry name" value="Ankyrin repeat"/>
    <property type="match status" value="1"/>
</dbReference>
<dbReference type="PROSITE" id="PS51186">
    <property type="entry name" value="GNAT"/>
    <property type="match status" value="1"/>
</dbReference>
<organism evidence="3 4">
    <name type="scientific">Coniella lustricola</name>
    <dbReference type="NCBI Taxonomy" id="2025994"/>
    <lineage>
        <taxon>Eukaryota</taxon>
        <taxon>Fungi</taxon>
        <taxon>Dikarya</taxon>
        <taxon>Ascomycota</taxon>
        <taxon>Pezizomycotina</taxon>
        <taxon>Sordariomycetes</taxon>
        <taxon>Sordariomycetidae</taxon>
        <taxon>Diaporthales</taxon>
        <taxon>Schizoparmaceae</taxon>
        <taxon>Coniella</taxon>
    </lineage>
</organism>
<dbReference type="InterPro" id="IPR016181">
    <property type="entry name" value="Acyl_CoA_acyltransferase"/>
</dbReference>
<dbReference type="Proteomes" id="UP000241462">
    <property type="component" value="Unassembled WGS sequence"/>
</dbReference>
<gene>
    <name evidence="3" type="ORF">BD289DRAFT_482998</name>
</gene>
<feature type="compositionally biased region" description="Polar residues" evidence="1">
    <location>
        <begin position="51"/>
        <end position="69"/>
    </location>
</feature>
<evidence type="ECO:0000256" key="1">
    <source>
        <dbReference type="SAM" id="MobiDB-lite"/>
    </source>
</evidence>
<keyword evidence="4" id="KW-1185">Reference proteome</keyword>
<dbReference type="GO" id="GO:0016747">
    <property type="term" value="F:acyltransferase activity, transferring groups other than amino-acyl groups"/>
    <property type="evidence" value="ECO:0007669"/>
    <property type="project" value="InterPro"/>
</dbReference>
<dbReference type="SUPFAM" id="SSF55729">
    <property type="entry name" value="Acyl-CoA N-acyltransferases (Nat)"/>
    <property type="match status" value="1"/>
</dbReference>
<protein>
    <recommendedName>
        <fullName evidence="2">N-acetyltransferase domain-containing protein</fullName>
    </recommendedName>
</protein>
<dbReference type="Gene3D" id="3.40.630.30">
    <property type="match status" value="1"/>
</dbReference>
<dbReference type="STRING" id="2025994.A0A2T3A708"/>
<name>A0A2T3A708_9PEZI</name>
<dbReference type="OrthoDB" id="508139at2759"/>
<feature type="region of interest" description="Disordered" evidence="1">
    <location>
        <begin position="39"/>
        <end position="85"/>
    </location>
</feature>
<dbReference type="InParanoid" id="A0A2T3A708"/>
<dbReference type="CDD" id="cd04301">
    <property type="entry name" value="NAT_SF"/>
    <property type="match status" value="1"/>
</dbReference>
<dbReference type="AlphaFoldDB" id="A0A2T3A708"/>
<evidence type="ECO:0000259" key="2">
    <source>
        <dbReference type="PROSITE" id="PS51186"/>
    </source>
</evidence>
<dbReference type="InterPro" id="IPR036770">
    <property type="entry name" value="Ankyrin_rpt-contain_sf"/>
</dbReference>